<dbReference type="SUPFAM" id="SSF101852">
    <property type="entry name" value="Bacterial fluorinating enzyme, C-terminal domain"/>
    <property type="match status" value="1"/>
</dbReference>
<feature type="domain" description="S-adenosyl-l-methionine hydroxide adenosyltransferase N-terminal" evidence="3">
    <location>
        <begin position="5"/>
        <end position="149"/>
    </location>
</feature>
<accession>C6HXN4</accession>
<dbReference type="PANTHER" id="PTHR35092">
    <property type="entry name" value="CHLORINASE MJ1651"/>
    <property type="match status" value="1"/>
</dbReference>
<dbReference type="Gene3D" id="3.40.50.10790">
    <property type="entry name" value="S-adenosyl-l-methionine hydroxide adenosyltransferase, N-terminal"/>
    <property type="match status" value="1"/>
</dbReference>
<dbReference type="EMBL" id="GG693873">
    <property type="protein sequence ID" value="EES52863.1"/>
    <property type="molecule type" value="Genomic_DNA"/>
</dbReference>
<evidence type="ECO:0000256" key="1">
    <source>
        <dbReference type="ARBA" id="ARBA00022691"/>
    </source>
</evidence>
<protein>
    <recommendedName>
        <fullName evidence="7">SAM-dependent chlorinase/fluorinase</fullName>
    </recommendedName>
</protein>
<dbReference type="InterPro" id="IPR023227">
    <property type="entry name" value="SAM_OH_AdoTrfase_C_sf"/>
</dbReference>
<dbReference type="Pfam" id="PF20257">
    <property type="entry name" value="SAM_HAT_C"/>
    <property type="match status" value="1"/>
</dbReference>
<evidence type="ECO:0000256" key="2">
    <source>
        <dbReference type="ARBA" id="ARBA00024035"/>
    </source>
</evidence>
<evidence type="ECO:0008006" key="7">
    <source>
        <dbReference type="Google" id="ProtNLM"/>
    </source>
</evidence>
<name>C6HXN4_9BACT</name>
<dbReference type="InterPro" id="IPR023228">
    <property type="entry name" value="SAM_OH_AdoTrfase_N_sf"/>
</dbReference>
<gene>
    <name evidence="5" type="ORF">UBAL3_92050232</name>
</gene>
<keyword evidence="1" id="KW-0949">S-adenosyl-L-methionine</keyword>
<dbReference type="Pfam" id="PF01887">
    <property type="entry name" value="SAM_HAT_N"/>
    <property type="match status" value="1"/>
</dbReference>
<dbReference type="PIRSF" id="PIRSF006779">
    <property type="entry name" value="UCP006779"/>
    <property type="match status" value="1"/>
</dbReference>
<dbReference type="Proteomes" id="UP000009374">
    <property type="component" value="Unassembled WGS sequence"/>
</dbReference>
<dbReference type="PANTHER" id="PTHR35092:SF1">
    <property type="entry name" value="CHLORINASE MJ1651"/>
    <property type="match status" value="1"/>
</dbReference>
<dbReference type="Gene3D" id="2.40.30.90">
    <property type="entry name" value="Bacterial fluorinating enzyme like"/>
    <property type="match status" value="1"/>
</dbReference>
<dbReference type="AlphaFoldDB" id="C6HXN4"/>
<dbReference type="InterPro" id="IPR002747">
    <property type="entry name" value="SAM_OH_AdoTrfase"/>
</dbReference>
<comment type="similarity">
    <text evidence="2">Belongs to the SAM hydrolase / SAM-dependent halogenase family.</text>
</comment>
<evidence type="ECO:0000313" key="6">
    <source>
        <dbReference type="Proteomes" id="UP000009374"/>
    </source>
</evidence>
<keyword evidence="6" id="KW-1185">Reference proteome</keyword>
<sequence>MKRFVTFTSDFGTRDSYVASVKLRILSEAPHCEVIDVTHEIPFFSPALALPPLVDIMRISPPGTIHLCVVDPGVGSTRRPLAGEGQNAFFILPDNGLPLLLTEWVEGLVFYHMNSPEIFGGEATATFQGRDLFAPAVVALAAGKMTPKDMGPRVATDSLTSWADPPESSDGRLLAWNVDHFGNILLDYYALLLPEKVDMSHAGTAIPYVRRYQEVPKGSLGCLVNSSGWLEIFCREGNASKKTGMGIGHLIAARIEGGSGRRLLSKGLKRPS</sequence>
<dbReference type="SUPFAM" id="SSF102522">
    <property type="entry name" value="Bacterial fluorinating enzyme, N-terminal domain"/>
    <property type="match status" value="1"/>
</dbReference>
<reference evidence="5 6" key="1">
    <citation type="journal article" date="2009" name="Appl. Environ. Microbiol.">
        <title>Community genomic and proteomic analyses of chemoautotrophic iron-oxidizing "Leptospirillum rubarum" (Group II) and "Leptospirillum ferrodiazotrophum" (Group III) bacteria in acid mine drainage biofilms.</title>
        <authorList>
            <person name="Goltsman D.S."/>
            <person name="Denef V.J."/>
            <person name="Singer S.W."/>
            <person name="VerBerkmoes N.C."/>
            <person name="Lefsrud M."/>
            <person name="Mueller R.S."/>
            <person name="Dick G.J."/>
            <person name="Sun C.L."/>
            <person name="Wheeler K.E."/>
            <person name="Zemla A."/>
            <person name="Baker B.J."/>
            <person name="Hauser L."/>
            <person name="Land M."/>
            <person name="Shah M.B."/>
            <person name="Thelen M.P."/>
            <person name="Hettich R.L."/>
            <person name="Banfield J.F."/>
        </authorList>
    </citation>
    <scope>NUCLEOTIDE SEQUENCE [LARGE SCALE GENOMIC DNA]</scope>
</reference>
<dbReference type="InterPro" id="IPR046470">
    <property type="entry name" value="SAM_HAT_C"/>
</dbReference>
<proteinExistence type="inferred from homology"/>
<dbReference type="InterPro" id="IPR046469">
    <property type="entry name" value="SAM_HAT_N"/>
</dbReference>
<organism evidence="5 6">
    <name type="scientific">Leptospirillum ferrodiazotrophum</name>
    <dbReference type="NCBI Taxonomy" id="412449"/>
    <lineage>
        <taxon>Bacteria</taxon>
        <taxon>Pseudomonadati</taxon>
        <taxon>Nitrospirota</taxon>
        <taxon>Nitrospiria</taxon>
        <taxon>Nitrospirales</taxon>
        <taxon>Nitrospiraceae</taxon>
        <taxon>Leptospirillum</taxon>
    </lineage>
</organism>
<feature type="domain" description="S-adenosyl-l-methionine hydroxide adenosyltransferase C-terminal" evidence="4">
    <location>
        <begin position="177"/>
        <end position="249"/>
    </location>
</feature>
<evidence type="ECO:0000313" key="5">
    <source>
        <dbReference type="EMBL" id="EES52863.1"/>
    </source>
</evidence>
<evidence type="ECO:0000259" key="3">
    <source>
        <dbReference type="Pfam" id="PF01887"/>
    </source>
</evidence>
<evidence type="ECO:0000259" key="4">
    <source>
        <dbReference type="Pfam" id="PF20257"/>
    </source>
</evidence>